<protein>
    <submittedName>
        <fullName evidence="1">Uncharacterized protein</fullName>
    </submittedName>
</protein>
<organism evidence="1 2">
    <name type="scientific">Leucogyrophana mollusca</name>
    <dbReference type="NCBI Taxonomy" id="85980"/>
    <lineage>
        <taxon>Eukaryota</taxon>
        <taxon>Fungi</taxon>
        <taxon>Dikarya</taxon>
        <taxon>Basidiomycota</taxon>
        <taxon>Agaricomycotina</taxon>
        <taxon>Agaricomycetes</taxon>
        <taxon>Agaricomycetidae</taxon>
        <taxon>Boletales</taxon>
        <taxon>Boletales incertae sedis</taxon>
        <taxon>Leucogyrophana</taxon>
    </lineage>
</organism>
<evidence type="ECO:0000313" key="2">
    <source>
        <dbReference type="Proteomes" id="UP000790709"/>
    </source>
</evidence>
<evidence type="ECO:0000313" key="1">
    <source>
        <dbReference type="EMBL" id="KAH7924102.1"/>
    </source>
</evidence>
<dbReference type="EMBL" id="MU266433">
    <property type="protein sequence ID" value="KAH7924102.1"/>
    <property type="molecule type" value="Genomic_DNA"/>
</dbReference>
<proteinExistence type="predicted"/>
<keyword evidence="2" id="KW-1185">Reference proteome</keyword>
<gene>
    <name evidence="1" type="ORF">BV22DRAFT_533250</name>
</gene>
<dbReference type="Proteomes" id="UP000790709">
    <property type="component" value="Unassembled WGS sequence"/>
</dbReference>
<name>A0ACB8BF62_9AGAM</name>
<accession>A0ACB8BF62</accession>
<sequence>MFAASRVALAYALLVSALTGEANASAANFTQCLISIQQQANITGNLTGLCLSDGTQITSPAQIGDVTAVSYSVCVDQCGADQEPFSWSTFSQEFSAWLLPYLALISQLPFGARHRLDNLMSAVLTVGSPVLAGYSMFLTLLNARWVSRSFEAISYPNSEFAVRVLSSLQQVPLRVANEECLLPSLVVLPDNDEFWSEFADFLNYTHTWSISAATSITWVVIAYLFTVADSLSDISANINSNGQGVGSIWLWLIPIVIGWLQLSPKCDYARLQAAVHRANGMAFVASHHGPVKASVISDRRALSIDAIDEEISSPDEKRTPPPFNYARALSWAHAAEQTLRVFRAASRNARAHRPVTPTREWQAAGRGDLIHPNNRSGSPDDVKDYCKQPPYAIHSRWASGIFFRMFFASLLPLALQWGTTGAAVLVLWFTPTTRLGCRSLSYIVYGAMSTAVWMLLVTSSILGHYSLSHRPRDKYYHTPFAARIARALSHGLRWVSTTDAIAMGASWGEELAHMTSS</sequence>
<comment type="caution">
    <text evidence="1">The sequence shown here is derived from an EMBL/GenBank/DDBJ whole genome shotgun (WGS) entry which is preliminary data.</text>
</comment>
<reference evidence="1" key="1">
    <citation type="journal article" date="2021" name="New Phytol.">
        <title>Evolutionary innovations through gain and loss of genes in the ectomycorrhizal Boletales.</title>
        <authorList>
            <person name="Wu G."/>
            <person name="Miyauchi S."/>
            <person name="Morin E."/>
            <person name="Kuo A."/>
            <person name="Drula E."/>
            <person name="Varga T."/>
            <person name="Kohler A."/>
            <person name="Feng B."/>
            <person name="Cao Y."/>
            <person name="Lipzen A."/>
            <person name="Daum C."/>
            <person name="Hundley H."/>
            <person name="Pangilinan J."/>
            <person name="Johnson J."/>
            <person name="Barry K."/>
            <person name="LaButti K."/>
            <person name="Ng V."/>
            <person name="Ahrendt S."/>
            <person name="Min B."/>
            <person name="Choi I.G."/>
            <person name="Park H."/>
            <person name="Plett J.M."/>
            <person name="Magnuson J."/>
            <person name="Spatafora J.W."/>
            <person name="Nagy L.G."/>
            <person name="Henrissat B."/>
            <person name="Grigoriev I.V."/>
            <person name="Yang Z.L."/>
            <person name="Xu J."/>
            <person name="Martin F.M."/>
        </authorList>
    </citation>
    <scope>NUCLEOTIDE SEQUENCE</scope>
    <source>
        <strain evidence="1">KUC20120723A-06</strain>
    </source>
</reference>